<evidence type="ECO:0000256" key="4">
    <source>
        <dbReference type="ARBA" id="ARBA00023134"/>
    </source>
</evidence>
<proteinExistence type="inferred from homology"/>
<dbReference type="GO" id="GO:0005737">
    <property type="term" value="C:cytoplasm"/>
    <property type="evidence" value="ECO:0007669"/>
    <property type="project" value="TreeGrafter"/>
</dbReference>
<keyword evidence="1 5" id="KW-0853">WD repeat</keyword>
<dbReference type="InterPro" id="IPR015943">
    <property type="entry name" value="WD40/YVTN_repeat-like_dom_sf"/>
</dbReference>
<keyword evidence="4 6" id="KW-0342">GTP-binding</keyword>
<dbReference type="PROSITE" id="PS50082">
    <property type="entry name" value="WD_REPEATS_2"/>
    <property type="match status" value="2"/>
</dbReference>
<dbReference type="Gene3D" id="3.40.50.300">
    <property type="entry name" value="P-loop containing nucleotide triphosphate hydrolases"/>
    <property type="match status" value="1"/>
</dbReference>
<keyword evidence="2" id="KW-0677">Repeat</keyword>
<evidence type="ECO:0000256" key="1">
    <source>
        <dbReference type="ARBA" id="ARBA00022574"/>
    </source>
</evidence>
<comment type="similarity">
    <text evidence="6">Belongs to the TRAFAC class dynamin-like GTPase superfamily. Dynamin/Fzo/YdjA family.</text>
</comment>
<gene>
    <name evidence="8" type="ORF">WR25_13449</name>
</gene>
<dbReference type="Gene3D" id="2.130.10.10">
    <property type="entry name" value="YVTN repeat-like/Quinoprotein amine dehydrogenase"/>
    <property type="match status" value="1"/>
</dbReference>
<dbReference type="PROSITE" id="PS00678">
    <property type="entry name" value="WD_REPEATS_1"/>
    <property type="match status" value="2"/>
</dbReference>
<dbReference type="STRING" id="2018661.A0A2A2KGM6"/>
<protein>
    <recommendedName>
        <fullName evidence="7">Dynamin-type G domain-containing protein</fullName>
    </recommendedName>
</protein>
<dbReference type="GO" id="GO:0098793">
    <property type="term" value="C:presynapse"/>
    <property type="evidence" value="ECO:0007669"/>
    <property type="project" value="GOC"/>
</dbReference>
<dbReference type="CDD" id="cd08771">
    <property type="entry name" value="DLP_1"/>
    <property type="match status" value="1"/>
</dbReference>
<feature type="repeat" description="WD" evidence="5">
    <location>
        <begin position="162"/>
        <end position="183"/>
    </location>
</feature>
<dbReference type="PROSITE" id="PS51718">
    <property type="entry name" value="G_DYNAMIN_2"/>
    <property type="match status" value="1"/>
</dbReference>
<evidence type="ECO:0000256" key="2">
    <source>
        <dbReference type="ARBA" id="ARBA00022737"/>
    </source>
</evidence>
<dbReference type="GO" id="GO:0016185">
    <property type="term" value="P:synaptic vesicle budding from presynaptic endocytic zone membrane"/>
    <property type="evidence" value="ECO:0007669"/>
    <property type="project" value="TreeGrafter"/>
</dbReference>
<evidence type="ECO:0000256" key="3">
    <source>
        <dbReference type="ARBA" id="ARBA00022741"/>
    </source>
</evidence>
<dbReference type="InterPro" id="IPR036322">
    <property type="entry name" value="WD40_repeat_dom_sf"/>
</dbReference>
<dbReference type="GO" id="GO:0005525">
    <property type="term" value="F:GTP binding"/>
    <property type="evidence" value="ECO:0007669"/>
    <property type="project" value="UniProtKB-KW"/>
</dbReference>
<evidence type="ECO:0000259" key="7">
    <source>
        <dbReference type="PROSITE" id="PS51718"/>
    </source>
</evidence>
<dbReference type="SUPFAM" id="SSF52540">
    <property type="entry name" value="P-loop containing nucleoside triphosphate hydrolases"/>
    <property type="match status" value="1"/>
</dbReference>
<dbReference type="InterPro" id="IPR019775">
    <property type="entry name" value="WD40_repeat_CS"/>
</dbReference>
<dbReference type="PANTHER" id="PTHR11566:SF212">
    <property type="entry name" value="DYNAMIN"/>
    <property type="match status" value="1"/>
</dbReference>
<dbReference type="InterPro" id="IPR030381">
    <property type="entry name" value="G_DYNAMIN_dom"/>
</dbReference>
<name>A0A2A2KGM6_9BILA</name>
<dbReference type="InterPro" id="IPR022812">
    <property type="entry name" value="Dynamin"/>
</dbReference>
<sequence>MTVFSSSSKKKPPVVAECKTPVYVIRQLGSRHIVLGGGGGAAKTGVTNQIETHLLTFDPRVPSVANSSSALKSKVAETINTETFATMNMDVVSTGRPEAGRHLIAAGHDQYCDVYETNGYKVEGAGDDNSGLLSFQFKSVARLTTDEKTQGAYQKCVRFDKSTHGKRLITGGTDGHIRVWDTEKVVTNRNPELVHKPIVDIAAYNCEVDTLDVSHDGRVILSVSYNGALVLWDSQTGKQLQEVPVPEQIAAANKIRTVRFIHAPGQRYVLAVSYNSKLRTSKAMTCYLAIWTYNRERSALGMFMLKEALKGEAISSMCVSDCGNFIGVGTMGGSVAVFDTSDLNPVLYTKKTHGIFVTGVEFLDRVADDISLPIRDGAPPRPIPGPGAGARALLLSLSADQTVQAHHVPFAQPPSTSSFLLRLNFFLLFIYYFIWSLSGASSGESFGQTDCKTARMSWANSGMQALIPIINRIQASRDAFTHIGTPVNFELPQIAVVGGQSAGKSSVLENFVGKDFLPRGSGIVTRRPLILQLIQDKSGLEYAEFLHKKGQRYSDFDLVRKEIEDETDRVTGQNKGISPHPINLRVFSPHVLNLTLIDLPGLTKVPVGDQPADIEQQIRDMIMTYVSRETCLILAVTPANSDLATSDALKLAKAKELIVRNKLRVLNCRK</sequence>
<dbReference type="GO" id="GO:0005886">
    <property type="term" value="C:plasma membrane"/>
    <property type="evidence" value="ECO:0007669"/>
    <property type="project" value="TreeGrafter"/>
</dbReference>
<dbReference type="GO" id="GO:0005874">
    <property type="term" value="C:microtubule"/>
    <property type="evidence" value="ECO:0007669"/>
    <property type="project" value="TreeGrafter"/>
</dbReference>
<dbReference type="GO" id="GO:0008017">
    <property type="term" value="F:microtubule binding"/>
    <property type="evidence" value="ECO:0007669"/>
    <property type="project" value="TreeGrafter"/>
</dbReference>
<dbReference type="PANTHER" id="PTHR11566">
    <property type="entry name" value="DYNAMIN"/>
    <property type="match status" value="1"/>
</dbReference>
<feature type="domain" description="Dynamin-type G" evidence="7">
    <location>
        <begin position="488"/>
        <end position="670"/>
    </location>
</feature>
<dbReference type="GO" id="GO:0031623">
    <property type="term" value="P:receptor internalization"/>
    <property type="evidence" value="ECO:0007669"/>
    <property type="project" value="TreeGrafter"/>
</dbReference>
<dbReference type="SUPFAM" id="SSF50978">
    <property type="entry name" value="WD40 repeat-like"/>
    <property type="match status" value="1"/>
</dbReference>
<evidence type="ECO:0000256" key="6">
    <source>
        <dbReference type="RuleBase" id="RU003932"/>
    </source>
</evidence>
<evidence type="ECO:0000313" key="8">
    <source>
        <dbReference type="EMBL" id="PAV73030.1"/>
    </source>
</evidence>
<organism evidence="8 9">
    <name type="scientific">Diploscapter pachys</name>
    <dbReference type="NCBI Taxonomy" id="2018661"/>
    <lineage>
        <taxon>Eukaryota</taxon>
        <taxon>Metazoa</taxon>
        <taxon>Ecdysozoa</taxon>
        <taxon>Nematoda</taxon>
        <taxon>Chromadorea</taxon>
        <taxon>Rhabditida</taxon>
        <taxon>Rhabditina</taxon>
        <taxon>Rhabditomorpha</taxon>
        <taxon>Rhabditoidea</taxon>
        <taxon>Rhabditidae</taxon>
        <taxon>Diploscapter</taxon>
    </lineage>
</organism>
<dbReference type="InterPro" id="IPR001401">
    <property type="entry name" value="Dynamin_GTPase"/>
</dbReference>
<comment type="caution">
    <text evidence="8">The sequence shown here is derived from an EMBL/GenBank/DDBJ whole genome shotgun (WGS) entry which is preliminary data.</text>
</comment>
<reference evidence="8 9" key="1">
    <citation type="journal article" date="2017" name="Curr. Biol.">
        <title>Genome architecture and evolution of a unichromosomal asexual nematode.</title>
        <authorList>
            <person name="Fradin H."/>
            <person name="Zegar C."/>
            <person name="Gutwein M."/>
            <person name="Lucas J."/>
            <person name="Kovtun M."/>
            <person name="Corcoran D."/>
            <person name="Baugh L.R."/>
            <person name="Kiontke K."/>
            <person name="Gunsalus K."/>
            <person name="Fitch D.H."/>
            <person name="Piano F."/>
        </authorList>
    </citation>
    <scope>NUCLEOTIDE SEQUENCE [LARGE SCALE GENOMIC DNA]</scope>
    <source>
        <strain evidence="8">PF1309</strain>
    </source>
</reference>
<dbReference type="InterPro" id="IPR001680">
    <property type="entry name" value="WD40_rpt"/>
</dbReference>
<keyword evidence="3 6" id="KW-0547">Nucleotide-binding</keyword>
<dbReference type="AlphaFoldDB" id="A0A2A2KGM6"/>
<dbReference type="Proteomes" id="UP000218231">
    <property type="component" value="Unassembled WGS sequence"/>
</dbReference>
<evidence type="ECO:0000256" key="5">
    <source>
        <dbReference type="PROSITE-ProRule" id="PRU00221"/>
    </source>
</evidence>
<dbReference type="InterPro" id="IPR045063">
    <property type="entry name" value="Dynamin_N"/>
</dbReference>
<dbReference type="PRINTS" id="PR00195">
    <property type="entry name" value="DYNAMIN"/>
</dbReference>
<feature type="repeat" description="WD" evidence="5">
    <location>
        <begin position="201"/>
        <end position="242"/>
    </location>
</feature>
<dbReference type="InterPro" id="IPR027417">
    <property type="entry name" value="P-loop_NTPase"/>
</dbReference>
<dbReference type="Pfam" id="PF00350">
    <property type="entry name" value="Dynamin_N"/>
    <property type="match status" value="1"/>
</dbReference>
<dbReference type="SMART" id="SM00053">
    <property type="entry name" value="DYNc"/>
    <property type="match status" value="1"/>
</dbReference>
<dbReference type="OrthoDB" id="2013972at2759"/>
<dbReference type="GO" id="GO:0003924">
    <property type="term" value="F:GTPase activity"/>
    <property type="evidence" value="ECO:0007669"/>
    <property type="project" value="InterPro"/>
</dbReference>
<evidence type="ECO:0000313" key="9">
    <source>
        <dbReference type="Proteomes" id="UP000218231"/>
    </source>
</evidence>
<dbReference type="Pfam" id="PF00400">
    <property type="entry name" value="WD40"/>
    <property type="match status" value="2"/>
</dbReference>
<dbReference type="PROSITE" id="PS00410">
    <property type="entry name" value="G_DYNAMIN_1"/>
    <property type="match status" value="1"/>
</dbReference>
<dbReference type="EMBL" id="LIAE01008670">
    <property type="protein sequence ID" value="PAV73030.1"/>
    <property type="molecule type" value="Genomic_DNA"/>
</dbReference>
<dbReference type="InterPro" id="IPR019762">
    <property type="entry name" value="Dynamin_GTPase_CS"/>
</dbReference>
<accession>A0A2A2KGM6</accession>
<keyword evidence="9" id="KW-1185">Reference proteome</keyword>
<dbReference type="SMART" id="SM00320">
    <property type="entry name" value="WD40"/>
    <property type="match status" value="3"/>
</dbReference>